<gene>
    <name evidence="2" type="ORF">RQ831_03570</name>
</gene>
<name>A0ABU3MCH8_9PROT</name>
<feature type="compositionally biased region" description="Polar residues" evidence="1">
    <location>
        <begin position="93"/>
        <end position="106"/>
    </location>
</feature>
<sequence length="152" mass="16243">MAHPDRAAPDSATASCFTDIVVTANLLSAGNENSRLDPASGAFSISQLQEEAFRSDDSRGQYGHRRCPERDRMVKSACHHPKNAINAGKIGFGSNSMEGHQDVQSSNPSFQAELQRLVTTMNEHQRQGLLVVARAIAAAAESAPKATATPAR</sequence>
<comment type="caution">
    <text evidence="2">The sequence shown here is derived from an EMBL/GenBank/DDBJ whole genome shotgun (WGS) entry which is preliminary data.</text>
</comment>
<evidence type="ECO:0000256" key="1">
    <source>
        <dbReference type="SAM" id="MobiDB-lite"/>
    </source>
</evidence>
<feature type="region of interest" description="Disordered" evidence="1">
    <location>
        <begin position="85"/>
        <end position="106"/>
    </location>
</feature>
<dbReference type="EMBL" id="JAVVDO010000003">
    <property type="protein sequence ID" value="MDT8330119.1"/>
    <property type="molecule type" value="Genomic_DNA"/>
</dbReference>
<evidence type="ECO:0000313" key="2">
    <source>
        <dbReference type="EMBL" id="MDT8330119.1"/>
    </source>
</evidence>
<protein>
    <submittedName>
        <fullName evidence="2">Uncharacterized protein</fullName>
    </submittedName>
</protein>
<proteinExistence type="predicted"/>
<organism evidence="2 3">
    <name type="scientific">Roseomonas gilardii</name>
    <dbReference type="NCBI Taxonomy" id="257708"/>
    <lineage>
        <taxon>Bacteria</taxon>
        <taxon>Pseudomonadati</taxon>
        <taxon>Pseudomonadota</taxon>
        <taxon>Alphaproteobacteria</taxon>
        <taxon>Acetobacterales</taxon>
        <taxon>Roseomonadaceae</taxon>
        <taxon>Roseomonas</taxon>
    </lineage>
</organism>
<accession>A0ABU3MCH8</accession>
<reference evidence="2 3" key="1">
    <citation type="journal article" date="2019" name="Microb. Pathog.">
        <title>Comparison of VITEK 2, MALDI-TOF MS, 16S rRNA gene sequencing, and whole-genome sequencing for identification of Roseomonas mucosa.</title>
        <authorList>
            <person name="Rudolph W.W."/>
            <person name="Gunzer F."/>
            <person name="Trauth M."/>
            <person name="Bunk B."/>
            <person name="Bigge R."/>
            <person name="Schrottner P."/>
        </authorList>
    </citation>
    <scope>NUCLEOTIDE SEQUENCE [LARGE SCALE GENOMIC DNA]</scope>
    <source>
        <strain evidence="2 3">DSM 103800</strain>
    </source>
</reference>
<dbReference type="Proteomes" id="UP001258945">
    <property type="component" value="Unassembled WGS sequence"/>
</dbReference>
<dbReference type="RefSeq" id="WP_314280255.1">
    <property type="nucleotide sequence ID" value="NZ_JAVVDO010000003.1"/>
</dbReference>
<keyword evidence="3" id="KW-1185">Reference proteome</keyword>
<evidence type="ECO:0000313" key="3">
    <source>
        <dbReference type="Proteomes" id="UP001258945"/>
    </source>
</evidence>